<dbReference type="Proteomes" id="UP000607653">
    <property type="component" value="Unassembled WGS sequence"/>
</dbReference>
<feature type="region of interest" description="Disordered" evidence="1">
    <location>
        <begin position="1"/>
        <end position="24"/>
    </location>
</feature>
<gene>
    <name evidence="2" type="ORF">HUJ06_029967</name>
</gene>
<protein>
    <submittedName>
        <fullName evidence="2">Uncharacterized protein</fullName>
    </submittedName>
</protein>
<evidence type="ECO:0000313" key="3">
    <source>
        <dbReference type="Proteomes" id="UP000607653"/>
    </source>
</evidence>
<comment type="caution">
    <text evidence="2">The sequence shown here is derived from an EMBL/GenBank/DDBJ whole genome shotgun (WGS) entry which is preliminary data.</text>
</comment>
<sequence length="51" mass="5776">MRAAESPTPGDQKRSELEAINSKRENTTDISTLMDLLLFNVPLFLPLQFLL</sequence>
<accession>A0A822YB32</accession>
<feature type="compositionally biased region" description="Basic and acidic residues" evidence="1">
    <location>
        <begin position="11"/>
        <end position="24"/>
    </location>
</feature>
<proteinExistence type="predicted"/>
<name>A0A822YB32_NELNU</name>
<evidence type="ECO:0000256" key="1">
    <source>
        <dbReference type="SAM" id="MobiDB-lite"/>
    </source>
</evidence>
<dbReference type="EMBL" id="DUZY01000002">
    <property type="protein sequence ID" value="DAD28499.1"/>
    <property type="molecule type" value="Genomic_DNA"/>
</dbReference>
<keyword evidence="3" id="KW-1185">Reference proteome</keyword>
<organism evidence="2 3">
    <name type="scientific">Nelumbo nucifera</name>
    <name type="common">Sacred lotus</name>
    <dbReference type="NCBI Taxonomy" id="4432"/>
    <lineage>
        <taxon>Eukaryota</taxon>
        <taxon>Viridiplantae</taxon>
        <taxon>Streptophyta</taxon>
        <taxon>Embryophyta</taxon>
        <taxon>Tracheophyta</taxon>
        <taxon>Spermatophyta</taxon>
        <taxon>Magnoliopsida</taxon>
        <taxon>Proteales</taxon>
        <taxon>Nelumbonaceae</taxon>
        <taxon>Nelumbo</taxon>
    </lineage>
</organism>
<reference evidence="2 3" key="1">
    <citation type="journal article" date="2020" name="Mol. Biol. Evol.">
        <title>Distinct Expression and Methylation Patterns for Genes with Different Fates following a Single Whole-Genome Duplication in Flowering Plants.</title>
        <authorList>
            <person name="Shi T."/>
            <person name="Rahmani R.S."/>
            <person name="Gugger P.F."/>
            <person name="Wang M."/>
            <person name="Li H."/>
            <person name="Zhang Y."/>
            <person name="Li Z."/>
            <person name="Wang Q."/>
            <person name="Van de Peer Y."/>
            <person name="Marchal K."/>
            <person name="Chen J."/>
        </authorList>
    </citation>
    <scope>NUCLEOTIDE SEQUENCE [LARGE SCALE GENOMIC DNA]</scope>
    <source>
        <tissue evidence="2">Leaf</tissue>
    </source>
</reference>
<dbReference type="AlphaFoldDB" id="A0A822YB32"/>
<evidence type="ECO:0000313" key="2">
    <source>
        <dbReference type="EMBL" id="DAD28499.1"/>
    </source>
</evidence>